<feature type="compositionally biased region" description="Polar residues" evidence="1">
    <location>
        <begin position="174"/>
        <end position="184"/>
    </location>
</feature>
<protein>
    <submittedName>
        <fullName evidence="2">Uncharacterized protein</fullName>
    </submittedName>
</protein>
<feature type="region of interest" description="Disordered" evidence="1">
    <location>
        <begin position="112"/>
        <end position="308"/>
    </location>
</feature>
<feature type="region of interest" description="Disordered" evidence="1">
    <location>
        <begin position="51"/>
        <end position="98"/>
    </location>
</feature>
<feature type="compositionally biased region" description="Basic and acidic residues" evidence="1">
    <location>
        <begin position="60"/>
        <end position="80"/>
    </location>
</feature>
<comment type="caution">
    <text evidence="2">The sequence shown here is derived from an EMBL/GenBank/DDBJ whole genome shotgun (WGS) entry which is preliminary data.</text>
</comment>
<sequence length="308" mass="35374">MNKSVQILLALALFPLVVNARKETLEERKQRIVRKYLRENAAITQSDMVVPSEMEEDERVLDSEKLKEVKDNSLQREDVSGKPFIPPPPQPRPVPRENANWLFGDAEEEVTEFDMYGNPVDSSVDNDDSLWSWDRAEKEKPERRRETYSRSDGRGDGSVRDSKSSGAGAWGQPDRNSSIFQTDSALFGRSRNMDRGGSGTDFGLQGKSRRTYGSDPEEGLLSPFPQYRSSGETKSSGFGTPSQQAHQPYKSTYEQEREQRQKQWNGLNQNLEKQEDQFKRTDSYKQWKDRNKSYDPLSDDAYLNPQKR</sequence>
<feature type="compositionally biased region" description="Polar residues" evidence="1">
    <location>
        <begin position="227"/>
        <end position="252"/>
    </location>
</feature>
<evidence type="ECO:0000313" key="3">
    <source>
        <dbReference type="Proteomes" id="UP001290861"/>
    </source>
</evidence>
<dbReference type="Proteomes" id="UP001290861">
    <property type="component" value="Unassembled WGS sequence"/>
</dbReference>
<accession>A0ABU5MXE5</accession>
<feature type="compositionally biased region" description="Pro residues" evidence="1">
    <location>
        <begin position="84"/>
        <end position="93"/>
    </location>
</feature>
<keyword evidence="3" id="KW-1185">Reference proteome</keyword>
<feature type="compositionally biased region" description="Basic and acidic residues" evidence="1">
    <location>
        <begin position="272"/>
        <end position="293"/>
    </location>
</feature>
<evidence type="ECO:0000256" key="1">
    <source>
        <dbReference type="SAM" id="MobiDB-lite"/>
    </source>
</evidence>
<feature type="compositionally biased region" description="Basic and acidic residues" evidence="1">
    <location>
        <begin position="134"/>
        <end position="163"/>
    </location>
</feature>
<dbReference type="RefSeq" id="WP_322608625.1">
    <property type="nucleotide sequence ID" value="NZ_JARVCO010000010.1"/>
</dbReference>
<dbReference type="EMBL" id="JARVCO010000010">
    <property type="protein sequence ID" value="MDZ8118832.1"/>
    <property type="molecule type" value="Genomic_DNA"/>
</dbReference>
<evidence type="ECO:0000313" key="2">
    <source>
        <dbReference type="EMBL" id="MDZ8118832.1"/>
    </source>
</evidence>
<gene>
    <name evidence="2" type="ORF">P9H32_09345</name>
</gene>
<proteinExistence type="predicted"/>
<name>A0ABU5MXE5_9BACT</name>
<feature type="compositionally biased region" description="Polar residues" evidence="1">
    <location>
        <begin position="262"/>
        <end position="271"/>
    </location>
</feature>
<organism evidence="2 3">
    <name type="scientific">Pontiella agarivorans</name>
    <dbReference type="NCBI Taxonomy" id="3038953"/>
    <lineage>
        <taxon>Bacteria</taxon>
        <taxon>Pseudomonadati</taxon>
        <taxon>Kiritimatiellota</taxon>
        <taxon>Kiritimatiellia</taxon>
        <taxon>Kiritimatiellales</taxon>
        <taxon>Pontiellaceae</taxon>
        <taxon>Pontiella</taxon>
    </lineage>
</organism>
<reference evidence="2 3" key="1">
    <citation type="journal article" date="2024" name="Appl. Environ. Microbiol.">
        <title>Pontiella agarivorans sp. nov., a novel marine anaerobic bacterium capable of degrading macroalgal polysaccharides and fixing nitrogen.</title>
        <authorList>
            <person name="Liu N."/>
            <person name="Kivenson V."/>
            <person name="Peng X."/>
            <person name="Cui Z."/>
            <person name="Lankiewicz T.S."/>
            <person name="Gosselin K.M."/>
            <person name="English C.J."/>
            <person name="Blair E.M."/>
            <person name="O'Malley M.A."/>
            <person name="Valentine D.L."/>
        </authorList>
    </citation>
    <scope>NUCLEOTIDE SEQUENCE [LARGE SCALE GENOMIC DNA]</scope>
    <source>
        <strain evidence="2 3">NLcol2</strain>
    </source>
</reference>